<feature type="signal peptide" evidence="1">
    <location>
        <begin position="1"/>
        <end position="26"/>
    </location>
</feature>
<gene>
    <name evidence="2" type="ORF">KHM83_12630</name>
</gene>
<dbReference type="Proteomes" id="UP000746471">
    <property type="component" value="Unassembled WGS sequence"/>
</dbReference>
<dbReference type="EMBL" id="JAHBCL010000021">
    <property type="protein sequence ID" value="MBS7527522.1"/>
    <property type="molecule type" value="Genomic_DNA"/>
</dbReference>
<organism evidence="2 3">
    <name type="scientific">Fusibacter paucivorans</name>
    <dbReference type="NCBI Taxonomy" id="76009"/>
    <lineage>
        <taxon>Bacteria</taxon>
        <taxon>Bacillati</taxon>
        <taxon>Bacillota</taxon>
        <taxon>Clostridia</taxon>
        <taxon>Eubacteriales</taxon>
        <taxon>Eubacteriales Family XII. Incertae Sedis</taxon>
        <taxon>Fusibacter</taxon>
    </lineage>
</organism>
<evidence type="ECO:0000313" key="3">
    <source>
        <dbReference type="Proteomes" id="UP000746471"/>
    </source>
</evidence>
<proteinExistence type="predicted"/>
<keyword evidence="1" id="KW-0732">Signal</keyword>
<name>A0ABS5PU20_9FIRM</name>
<dbReference type="Pfam" id="PF16868">
    <property type="entry name" value="NMT1_3"/>
    <property type="match status" value="1"/>
</dbReference>
<dbReference type="RefSeq" id="WP_213237384.1">
    <property type="nucleotide sequence ID" value="NZ_JAHBCL010000021.1"/>
</dbReference>
<dbReference type="InterPro" id="IPR011852">
    <property type="entry name" value="TRAP_TAXI"/>
</dbReference>
<dbReference type="PANTHER" id="PTHR42941">
    <property type="entry name" value="SLL1037 PROTEIN"/>
    <property type="match status" value="1"/>
</dbReference>
<dbReference type="SUPFAM" id="SSF53850">
    <property type="entry name" value="Periplasmic binding protein-like II"/>
    <property type="match status" value="1"/>
</dbReference>
<keyword evidence="3" id="KW-1185">Reference proteome</keyword>
<reference evidence="2 3" key="1">
    <citation type="submission" date="2021-05" db="EMBL/GenBank/DDBJ databases">
        <title>Fusibacter ferrireducens sp. nov., an anaerobic, sulfur- and Fe-reducing bacterium isolated from the mangrove sediment.</title>
        <authorList>
            <person name="Qiu D."/>
        </authorList>
    </citation>
    <scope>NUCLEOTIDE SEQUENCE [LARGE SCALE GENOMIC DNA]</scope>
    <source>
        <strain evidence="2 3">DSM 12116</strain>
    </source>
</reference>
<evidence type="ECO:0000313" key="2">
    <source>
        <dbReference type="EMBL" id="MBS7527522.1"/>
    </source>
</evidence>
<dbReference type="PANTHER" id="PTHR42941:SF1">
    <property type="entry name" value="SLL1037 PROTEIN"/>
    <property type="match status" value="1"/>
</dbReference>
<feature type="chain" id="PRO_5045443819" evidence="1">
    <location>
        <begin position="27"/>
        <end position="334"/>
    </location>
</feature>
<accession>A0ABS5PU20</accession>
<evidence type="ECO:0000256" key="1">
    <source>
        <dbReference type="SAM" id="SignalP"/>
    </source>
</evidence>
<dbReference type="Gene3D" id="3.40.190.10">
    <property type="entry name" value="Periplasmic binding protein-like II"/>
    <property type="match status" value="2"/>
</dbReference>
<dbReference type="CDD" id="cd13520">
    <property type="entry name" value="PBP2_TAXI_TRAP"/>
    <property type="match status" value="1"/>
</dbReference>
<dbReference type="NCBIfam" id="TIGR02122">
    <property type="entry name" value="TRAP_TAXI"/>
    <property type="match status" value="1"/>
</dbReference>
<protein>
    <submittedName>
        <fullName evidence="2">TAXI family TRAP transporter solute-binding subunit</fullName>
    </submittedName>
</protein>
<dbReference type="PROSITE" id="PS51257">
    <property type="entry name" value="PROKAR_LIPOPROTEIN"/>
    <property type="match status" value="1"/>
</dbReference>
<comment type="caution">
    <text evidence="2">The sequence shown here is derived from an EMBL/GenBank/DDBJ whole genome shotgun (WGS) entry which is preliminary data.</text>
</comment>
<sequence>MKKQNITALMLVTVLILALVGCGSQPETTGASDKNSEGTAEKSQFYAVGTAGTGGAYYPIGIAIADVLTNSLEIQSTAKVTGGAPENNVLVNENTVQIAITQGPMAYAAVNGEAPYTEKMDNIATLFTGLSKGVLHIVVMNDSNIQTFADLKGKTIAMGPAGGGAINVASDIFKVYGFGLEDINATYLAYSEGVDALKDGNVDAAVIQSAAPASAVTQLAATTTDFKILSIEDDKMAEILSAYPYYSEIEIDKSMYDISESAKTIYLSNMVVVSKSLSDDEVYEITKAIFESVDKIKQSHPSAAGLTLEDAVTRVPIPLHAGAERYFKERGVLN</sequence>